<dbReference type="InterPro" id="IPR050833">
    <property type="entry name" value="Poly_Biosynth_Transport"/>
</dbReference>
<evidence type="ECO:0000256" key="5">
    <source>
        <dbReference type="ARBA" id="ARBA00023136"/>
    </source>
</evidence>
<keyword evidence="4 6" id="KW-1133">Transmembrane helix</keyword>
<organism evidence="7 8">
    <name type="scientific">Arcobacter aquimarinus</name>
    <dbReference type="NCBI Taxonomy" id="1315211"/>
    <lineage>
        <taxon>Bacteria</taxon>
        <taxon>Pseudomonadati</taxon>
        <taxon>Campylobacterota</taxon>
        <taxon>Epsilonproteobacteria</taxon>
        <taxon>Campylobacterales</taxon>
        <taxon>Arcobacteraceae</taxon>
        <taxon>Arcobacter</taxon>
    </lineage>
</organism>
<evidence type="ECO:0000256" key="3">
    <source>
        <dbReference type="ARBA" id="ARBA00022692"/>
    </source>
</evidence>
<protein>
    <submittedName>
        <fullName evidence="7">Polysaccharide biosynthesis protein</fullName>
    </submittedName>
</protein>
<dbReference type="Pfam" id="PF13440">
    <property type="entry name" value="Polysacc_synt_3"/>
    <property type="match status" value="1"/>
</dbReference>
<comment type="subcellular location">
    <subcellularLocation>
        <location evidence="1">Cell membrane</location>
        <topology evidence="1">Multi-pass membrane protein</topology>
    </subcellularLocation>
</comment>
<feature type="transmembrane region" description="Helical" evidence="6">
    <location>
        <begin position="351"/>
        <end position="371"/>
    </location>
</feature>
<feature type="transmembrane region" description="Helical" evidence="6">
    <location>
        <begin position="412"/>
        <end position="431"/>
    </location>
</feature>
<feature type="transmembrane region" description="Helical" evidence="6">
    <location>
        <begin position="316"/>
        <end position="339"/>
    </location>
</feature>
<keyword evidence="8" id="KW-1185">Reference proteome</keyword>
<accession>A0AAE7B360</accession>
<feature type="transmembrane region" description="Helical" evidence="6">
    <location>
        <begin position="132"/>
        <end position="153"/>
    </location>
</feature>
<dbReference type="GO" id="GO:0005886">
    <property type="term" value="C:plasma membrane"/>
    <property type="evidence" value="ECO:0007669"/>
    <property type="project" value="UniProtKB-SubCell"/>
</dbReference>
<feature type="transmembrane region" description="Helical" evidence="6">
    <location>
        <begin position="378"/>
        <end position="400"/>
    </location>
</feature>
<dbReference type="PANTHER" id="PTHR30250:SF28">
    <property type="entry name" value="POLYSACCHARIDE BIOSYNTHESIS PROTEIN"/>
    <property type="match status" value="1"/>
</dbReference>
<evidence type="ECO:0000256" key="6">
    <source>
        <dbReference type="SAM" id="Phobius"/>
    </source>
</evidence>
<keyword evidence="2" id="KW-1003">Cell membrane</keyword>
<keyword evidence="3 6" id="KW-0812">Transmembrane</keyword>
<proteinExistence type="predicted"/>
<dbReference type="AlphaFoldDB" id="A0AAE7B360"/>
<dbReference type="KEGG" id="aaqi:AAQM_2022"/>
<dbReference type="EMBL" id="CP030944">
    <property type="protein sequence ID" value="QKE26743.1"/>
    <property type="molecule type" value="Genomic_DNA"/>
</dbReference>
<feature type="transmembrane region" description="Helical" evidence="6">
    <location>
        <begin position="95"/>
        <end position="120"/>
    </location>
</feature>
<dbReference type="Proteomes" id="UP000502065">
    <property type="component" value="Chromosome"/>
</dbReference>
<evidence type="ECO:0000313" key="8">
    <source>
        <dbReference type="Proteomes" id="UP000502065"/>
    </source>
</evidence>
<evidence type="ECO:0000256" key="1">
    <source>
        <dbReference type="ARBA" id="ARBA00004651"/>
    </source>
</evidence>
<evidence type="ECO:0000313" key="7">
    <source>
        <dbReference type="EMBL" id="QKE26743.1"/>
    </source>
</evidence>
<dbReference type="PANTHER" id="PTHR30250">
    <property type="entry name" value="PST FAMILY PREDICTED COLANIC ACID TRANSPORTER"/>
    <property type="match status" value="1"/>
</dbReference>
<feature type="transmembrane region" description="Helical" evidence="6">
    <location>
        <begin position="252"/>
        <end position="271"/>
    </location>
</feature>
<name>A0AAE7B360_9BACT</name>
<evidence type="ECO:0000256" key="4">
    <source>
        <dbReference type="ARBA" id="ARBA00022989"/>
    </source>
</evidence>
<evidence type="ECO:0000256" key="2">
    <source>
        <dbReference type="ARBA" id="ARBA00022475"/>
    </source>
</evidence>
<feature type="transmembrane region" description="Helical" evidence="6">
    <location>
        <begin position="56"/>
        <end position="75"/>
    </location>
</feature>
<sequence>MKYKNYGNLKKRLMINKLKPKSEFNRNILTLMSGTTIAQAIPIAISPILTRIYTPNDFGVLALFLAITSIFASIANGRYELAIMLPKKDEDAINIFALGFIINCFISLLLLILVVIFNNYFTKLLGNNEISFWLYFVPITVFIVGLFNILNYFNTRKKNYKDIKNATILKSIVLAIAQLSLGFIKSGVSGLILGNIISNGFANIKLAKNILKNKRLILKIKLVKIIILAKKYKDFPKYNLISDLSNTLTLQIPFFVIPKVFNITVSGYFFFAQKMISIPSLLIANSISQVFFEKISENNKNNIKNMPIFLNILKKLLMLSLPMSIFIYLFSPTIFEIIFGKEWRISGEISQYLAIIFFFTFIVSTLSITLVSYNKLKFLAIWQYLYLFSSIVFFFLVYYLELEFNIFLEYYVLHQVVLYLIYFFIIFLVVYKMDESIS</sequence>
<gene>
    <name evidence="7" type="ORF">AAQM_2022</name>
</gene>
<reference evidence="7 8" key="1">
    <citation type="submission" date="2018-07" db="EMBL/GenBank/DDBJ databases">
        <title>Identification of phenol metabolism pathways in Arcobacter.</title>
        <authorList>
            <person name="Miller W.G."/>
            <person name="Yee E."/>
            <person name="Bono J.L."/>
        </authorList>
    </citation>
    <scope>NUCLEOTIDE SEQUENCE [LARGE SCALE GENOMIC DNA]</scope>
    <source>
        <strain evidence="7 8">W63</strain>
    </source>
</reference>
<keyword evidence="5 6" id="KW-0472">Membrane</keyword>